<evidence type="ECO:0000313" key="3">
    <source>
        <dbReference type="Proteomes" id="UP001174691"/>
    </source>
</evidence>
<gene>
    <name evidence="2" type="ORF">NKR19_g1472</name>
</gene>
<dbReference type="AlphaFoldDB" id="A0AA38VP15"/>
<feature type="compositionally biased region" description="Low complexity" evidence="1">
    <location>
        <begin position="277"/>
        <end position="290"/>
    </location>
</feature>
<proteinExistence type="predicted"/>
<evidence type="ECO:0000256" key="1">
    <source>
        <dbReference type="SAM" id="MobiDB-lite"/>
    </source>
</evidence>
<feature type="compositionally biased region" description="Basic and acidic residues" evidence="1">
    <location>
        <begin position="295"/>
        <end position="305"/>
    </location>
</feature>
<name>A0AA38VP15_9PEZI</name>
<feature type="compositionally biased region" description="Basic and acidic residues" evidence="1">
    <location>
        <begin position="341"/>
        <end position="354"/>
    </location>
</feature>
<feature type="compositionally biased region" description="Acidic residues" evidence="1">
    <location>
        <begin position="380"/>
        <end position="390"/>
    </location>
</feature>
<comment type="caution">
    <text evidence="2">The sequence shown here is derived from an EMBL/GenBank/DDBJ whole genome shotgun (WGS) entry which is preliminary data.</text>
</comment>
<accession>A0AA38VP15</accession>
<reference evidence="2" key="1">
    <citation type="submission" date="2022-07" db="EMBL/GenBank/DDBJ databases">
        <title>Fungi with potential for degradation of polypropylene.</title>
        <authorList>
            <person name="Gostincar C."/>
        </authorList>
    </citation>
    <scope>NUCLEOTIDE SEQUENCE</scope>
    <source>
        <strain evidence="2">EXF-13287</strain>
    </source>
</reference>
<evidence type="ECO:0000313" key="2">
    <source>
        <dbReference type="EMBL" id="KAJ9162232.1"/>
    </source>
</evidence>
<dbReference type="EMBL" id="JANBVN010000013">
    <property type="protein sequence ID" value="KAJ9162232.1"/>
    <property type="molecule type" value="Genomic_DNA"/>
</dbReference>
<feature type="region of interest" description="Disordered" evidence="1">
    <location>
        <begin position="263"/>
        <end position="489"/>
    </location>
</feature>
<keyword evidence="3" id="KW-1185">Reference proteome</keyword>
<protein>
    <submittedName>
        <fullName evidence="2">Uncharacterized protein</fullName>
    </submittedName>
</protein>
<feature type="compositionally biased region" description="Acidic residues" evidence="1">
    <location>
        <begin position="397"/>
        <end position="412"/>
    </location>
</feature>
<sequence length="605" mass="68655">MESPQEGRRASWTFTVDELEGIHQPDLQGVLCLKVFKKIQNRYFYPHAQRTLGYELWLREIRDDFRDGLFYTVKQRIGNETILDRLDRLARELGNEISQLIEKEANTLSPPQPIEQALLVRERNRLQAEEVICYLVATEVALREVVDPTLDGPKRRALAEMVHQRAACSYLPTIKTYFRQRAKYLDHLAHSPGTPFYPGRPPKRKYNSAWYPVGRQGRNTAAGQPWRPVCRPWADERKETQDTDGWADLEIQIAERARKYAKRTPDGGFNNDVVVIKPPGSSKASSPAPGLTTAQHEDESQKMVEEDQYEYTTSDEGIFFEKSPEPASDELTTPGDETPDDEKTGDEQANRQENSRVANNETDEDDSDGSTDAVMTEFENLCEEEDEEEPNNNPSGDDNDDDDDDDGEENDGGVEPAAADAVASNVQESAEEDTEREGSDSSIAEEDENPNPGRKGRNAKAQQPPRPLPGQGSYTPPPPMKKLRKRNGGHDWRRHYERLLESLDHARANNYWERMQEPEVAERVSDIAAECRALAPAAAAVLGRDRKKRKQHWLGYGCDELAQAYAQQLLDIREEVETARRFIWRSEDDYAIGIEKDRGKDVGVV</sequence>
<organism evidence="2 3">
    <name type="scientific">Coniochaeta hoffmannii</name>
    <dbReference type="NCBI Taxonomy" id="91930"/>
    <lineage>
        <taxon>Eukaryota</taxon>
        <taxon>Fungi</taxon>
        <taxon>Dikarya</taxon>
        <taxon>Ascomycota</taxon>
        <taxon>Pezizomycotina</taxon>
        <taxon>Sordariomycetes</taxon>
        <taxon>Sordariomycetidae</taxon>
        <taxon>Coniochaetales</taxon>
        <taxon>Coniochaetaceae</taxon>
        <taxon>Coniochaeta</taxon>
    </lineage>
</organism>
<dbReference type="Proteomes" id="UP001174691">
    <property type="component" value="Unassembled WGS sequence"/>
</dbReference>